<comment type="caution">
    <text evidence="5">The sequence shown here is derived from an EMBL/GenBank/DDBJ whole genome shotgun (WGS) entry which is preliminary data.</text>
</comment>
<evidence type="ECO:0000256" key="1">
    <source>
        <dbReference type="ARBA" id="ARBA00010990"/>
    </source>
</evidence>
<dbReference type="EMBL" id="DYUK01000076">
    <property type="protein sequence ID" value="HJG79440.1"/>
    <property type="molecule type" value="Genomic_DNA"/>
</dbReference>
<evidence type="ECO:0000313" key="5">
    <source>
        <dbReference type="EMBL" id="HJG79440.1"/>
    </source>
</evidence>
<reference evidence="5" key="2">
    <citation type="submission" date="2021-09" db="EMBL/GenBank/DDBJ databases">
        <authorList>
            <person name="Gilroy R."/>
        </authorList>
    </citation>
    <scope>NUCLEOTIDE SEQUENCE</scope>
    <source>
        <strain evidence="5">ChiGjej5B5-7349</strain>
    </source>
</reference>
<dbReference type="InterPro" id="IPR008278">
    <property type="entry name" value="4-PPantetheinyl_Trfase_dom"/>
</dbReference>
<keyword evidence="2 5" id="KW-0808">Transferase</keyword>
<dbReference type="PANTHER" id="PTHR12215">
    <property type="entry name" value="PHOSPHOPANTETHEINE TRANSFERASE"/>
    <property type="match status" value="1"/>
</dbReference>
<evidence type="ECO:0000313" key="6">
    <source>
        <dbReference type="Proteomes" id="UP000784435"/>
    </source>
</evidence>
<dbReference type="GO" id="GO:0019878">
    <property type="term" value="P:lysine biosynthetic process via aminoadipic acid"/>
    <property type="evidence" value="ECO:0007669"/>
    <property type="project" value="TreeGrafter"/>
</dbReference>
<dbReference type="GO" id="GO:0000287">
    <property type="term" value="F:magnesium ion binding"/>
    <property type="evidence" value="ECO:0007669"/>
    <property type="project" value="InterPro"/>
</dbReference>
<feature type="region of interest" description="Disordered" evidence="3">
    <location>
        <begin position="177"/>
        <end position="197"/>
    </location>
</feature>
<comment type="similarity">
    <text evidence="1">Belongs to the P-Pant transferase superfamily. Gsp/Sfp/HetI/AcpT family.</text>
</comment>
<dbReference type="Proteomes" id="UP000784435">
    <property type="component" value="Unassembled WGS sequence"/>
</dbReference>
<evidence type="ECO:0000256" key="2">
    <source>
        <dbReference type="ARBA" id="ARBA00022679"/>
    </source>
</evidence>
<feature type="domain" description="4'-phosphopantetheinyl transferase" evidence="4">
    <location>
        <begin position="105"/>
        <end position="173"/>
    </location>
</feature>
<sequence>MLLRTTRSVLDAAPDGRSLLTPPERRRAEAFDDASAREDFVAAHHLARLAVAGLADCDPTEVELVQTCPTCGGPHGRPRVVGREGVRVSWSHAGGAVAAVAATGPCGIDVEPRGAPLDPVLLPQVLTPRERARVGTAAVPEDEFLRLWMRKEALVKATGRTLDAVLGWDVSRVRGGRLRPRGPGSAASGPGGERWEAAEQRTATHACLLLTRPGTVVDWA</sequence>
<dbReference type="InterPro" id="IPR050559">
    <property type="entry name" value="P-Pant_transferase_sf"/>
</dbReference>
<reference evidence="5" key="1">
    <citation type="journal article" date="2021" name="PeerJ">
        <title>Extensive microbial diversity within the chicken gut microbiome revealed by metagenomics and culture.</title>
        <authorList>
            <person name="Gilroy R."/>
            <person name="Ravi A."/>
            <person name="Getino M."/>
            <person name="Pursley I."/>
            <person name="Horton D.L."/>
            <person name="Alikhan N.F."/>
            <person name="Baker D."/>
            <person name="Gharbi K."/>
            <person name="Hall N."/>
            <person name="Watson M."/>
            <person name="Adriaenssens E.M."/>
            <person name="Foster-Nyarko E."/>
            <person name="Jarju S."/>
            <person name="Secka A."/>
            <person name="Antonio M."/>
            <person name="Oren A."/>
            <person name="Chaudhuri R.R."/>
            <person name="La Ragione R."/>
            <person name="Hildebrand F."/>
            <person name="Pallen M.J."/>
        </authorList>
    </citation>
    <scope>NUCLEOTIDE SEQUENCE</scope>
    <source>
        <strain evidence="5">ChiGjej5B5-7349</strain>
    </source>
</reference>
<dbReference type="AlphaFoldDB" id="A0A921MBV1"/>
<name>A0A921MBV1_9MICO</name>
<dbReference type="SUPFAM" id="SSF56214">
    <property type="entry name" value="4'-phosphopantetheinyl transferase"/>
    <property type="match status" value="2"/>
</dbReference>
<dbReference type="Gene3D" id="3.90.470.20">
    <property type="entry name" value="4'-phosphopantetheinyl transferase domain"/>
    <property type="match status" value="1"/>
</dbReference>
<dbReference type="Pfam" id="PF01648">
    <property type="entry name" value="ACPS"/>
    <property type="match status" value="1"/>
</dbReference>
<dbReference type="GO" id="GO:0008897">
    <property type="term" value="F:holo-[acyl-carrier-protein] synthase activity"/>
    <property type="evidence" value="ECO:0007669"/>
    <property type="project" value="InterPro"/>
</dbReference>
<organism evidence="5 6">
    <name type="scientific">Brevibacterium senegalense</name>
    <dbReference type="NCBI Taxonomy" id="1033736"/>
    <lineage>
        <taxon>Bacteria</taxon>
        <taxon>Bacillati</taxon>
        <taxon>Actinomycetota</taxon>
        <taxon>Actinomycetes</taxon>
        <taxon>Micrococcales</taxon>
        <taxon>Brevibacteriaceae</taxon>
        <taxon>Brevibacterium</taxon>
    </lineage>
</organism>
<evidence type="ECO:0000256" key="3">
    <source>
        <dbReference type="SAM" id="MobiDB-lite"/>
    </source>
</evidence>
<dbReference type="PANTHER" id="PTHR12215:SF10">
    <property type="entry name" value="L-AMINOADIPATE-SEMIALDEHYDE DEHYDROGENASE-PHOSPHOPANTETHEINYL TRANSFERASE"/>
    <property type="match status" value="1"/>
</dbReference>
<gene>
    <name evidence="5" type="ORF">K8V08_03415</name>
</gene>
<proteinExistence type="inferred from homology"/>
<accession>A0A921MBV1</accession>
<dbReference type="GO" id="GO:0005829">
    <property type="term" value="C:cytosol"/>
    <property type="evidence" value="ECO:0007669"/>
    <property type="project" value="TreeGrafter"/>
</dbReference>
<dbReference type="InterPro" id="IPR037143">
    <property type="entry name" value="4-PPantetheinyl_Trfase_dom_sf"/>
</dbReference>
<evidence type="ECO:0000259" key="4">
    <source>
        <dbReference type="Pfam" id="PF01648"/>
    </source>
</evidence>
<protein>
    <submittedName>
        <fullName evidence="5">4'-phosphopantetheinyl transferase superfamily protein</fullName>
    </submittedName>
</protein>